<accession>A0A0V0J807</accession>
<name>A0A0V0J807_SCHSO</name>
<reference evidence="1" key="1">
    <citation type="submission" date="2016-01" db="EMBL/GenBank/DDBJ databases">
        <title>Reference transcriptome for the parasite Schistocephalus solidus: insights into the molecular evolution of parasitism.</title>
        <authorList>
            <person name="Hebert F.O."/>
            <person name="Grambauer S."/>
            <person name="Barber I."/>
            <person name="Landry C.R."/>
            <person name="Aubin-Horth N."/>
        </authorList>
    </citation>
    <scope>NUCLEOTIDE SEQUENCE</scope>
</reference>
<sequence length="117" mass="13222">MVVVGRHRSRNETRSPRCALGLTVKPSQQSLNRTIVTDKTKSLCLNGWGVELLTGRRFKPQVAANKPNNLHTSKVQSEIAATVSTVFVSILNLLRNEYCSRPLEVIFIKYDPTWIEK</sequence>
<dbReference type="AlphaFoldDB" id="A0A0V0J807"/>
<proteinExistence type="predicted"/>
<dbReference type="EMBL" id="GEEE01001337">
    <property type="protein sequence ID" value="JAP61888.1"/>
    <property type="molecule type" value="Transcribed_RNA"/>
</dbReference>
<protein>
    <submittedName>
        <fullName evidence="1">Uncharacterized protein</fullName>
    </submittedName>
</protein>
<gene>
    <name evidence="1" type="ORF">TR137311</name>
</gene>
<evidence type="ECO:0000313" key="1">
    <source>
        <dbReference type="EMBL" id="JAP61888.1"/>
    </source>
</evidence>
<organism evidence="1">
    <name type="scientific">Schistocephalus solidus</name>
    <name type="common">Tapeworm</name>
    <dbReference type="NCBI Taxonomy" id="70667"/>
    <lineage>
        <taxon>Eukaryota</taxon>
        <taxon>Metazoa</taxon>
        <taxon>Spiralia</taxon>
        <taxon>Lophotrochozoa</taxon>
        <taxon>Platyhelminthes</taxon>
        <taxon>Cestoda</taxon>
        <taxon>Eucestoda</taxon>
        <taxon>Diphyllobothriidea</taxon>
        <taxon>Diphyllobothriidae</taxon>
        <taxon>Schistocephalus</taxon>
    </lineage>
</organism>
<dbReference type="EMBL" id="GEEE01023065">
    <property type="protein sequence ID" value="JAP40160.1"/>
    <property type="molecule type" value="Transcribed_RNA"/>
</dbReference>